<evidence type="ECO:0000313" key="14">
    <source>
        <dbReference type="Proteomes" id="UP000515152"/>
    </source>
</evidence>
<evidence type="ECO:0000256" key="2">
    <source>
        <dbReference type="ARBA" id="ARBA00004246"/>
    </source>
</evidence>
<dbReference type="GO" id="GO:0051371">
    <property type="term" value="F:muscle alpha-actinin binding"/>
    <property type="evidence" value="ECO:0007669"/>
    <property type="project" value="TreeGrafter"/>
</dbReference>
<feature type="domain" description="LIM zinc-binding" evidence="13">
    <location>
        <begin position="338"/>
        <end position="396"/>
    </location>
</feature>
<sequence>MDELDLILAELAQTPNRSAIAPGIAVKTTVVTENRETRNSGYGIPKSDLTRTGHPSASSVYSKPLAQGDPMSPTTANRELDSIMNELLGFDLEVPETGCDPTPPPLARKERQSMKDKKGRTEDEVPEDTEKPKKTDMIDDLLGGLSSDMEKMGVNTVAKGHCAACSKCIAGKVITALGQVWHPEHFVCFECKQELSTSGFFERDGKPYCEKDYQELYSPKCAYCKGPILHNILTAMDRTWHPEHFFCTHCGELFGPNGFMEKEGKPYCSKDFYQLFAPKCTGCNLPVKENYLTAANGVWHPDCFVCADCLQPFREGGFIEMDGRPLCSQDYHKRQGTLCGSCGAPITGRCIAAMGTKFHPEHFVCAFCLRQLSQGVFQEQDGKPYCKGCHAKLFLAK</sequence>
<dbReference type="InterPro" id="IPR001781">
    <property type="entry name" value="Znf_LIM"/>
</dbReference>
<dbReference type="GO" id="GO:0046872">
    <property type="term" value="F:metal ion binding"/>
    <property type="evidence" value="ECO:0007669"/>
    <property type="project" value="UniProtKB-KW"/>
</dbReference>
<keyword evidence="3" id="KW-0963">Cytoplasm</keyword>
<feature type="domain" description="LIM zinc-binding" evidence="13">
    <location>
        <begin position="160"/>
        <end position="219"/>
    </location>
</feature>
<keyword evidence="9 11" id="KW-0440">LIM domain</keyword>
<feature type="region of interest" description="Disordered" evidence="12">
    <location>
        <begin position="38"/>
        <end position="76"/>
    </location>
</feature>
<evidence type="ECO:0000256" key="9">
    <source>
        <dbReference type="ARBA" id="ARBA00023038"/>
    </source>
</evidence>
<evidence type="ECO:0000256" key="6">
    <source>
        <dbReference type="ARBA" id="ARBA00022737"/>
    </source>
</evidence>
<dbReference type="OrthoDB" id="15567at2759"/>
<dbReference type="GO" id="GO:0030036">
    <property type="term" value="P:actin cytoskeleton organization"/>
    <property type="evidence" value="ECO:0007669"/>
    <property type="project" value="TreeGrafter"/>
</dbReference>
<dbReference type="Proteomes" id="UP000515152">
    <property type="component" value="Chromosome 10"/>
</dbReference>
<keyword evidence="7 11" id="KW-0862">Zinc</keyword>
<dbReference type="FunFam" id="2.10.110.10:FF:000012">
    <property type="entry name" value="Paxillin isoform 1"/>
    <property type="match status" value="1"/>
</dbReference>
<gene>
    <name evidence="15" type="primary">lpxn</name>
</gene>
<keyword evidence="5 11" id="KW-0479">Metal-binding</keyword>
<dbReference type="Gene3D" id="2.10.110.10">
    <property type="entry name" value="Cysteine Rich Protein"/>
    <property type="match status" value="4"/>
</dbReference>
<evidence type="ECO:0000256" key="8">
    <source>
        <dbReference type="ARBA" id="ARBA00022949"/>
    </source>
</evidence>
<evidence type="ECO:0000256" key="1">
    <source>
        <dbReference type="ARBA" id="ARBA00004245"/>
    </source>
</evidence>
<evidence type="ECO:0000256" key="11">
    <source>
        <dbReference type="PROSITE-ProRule" id="PRU00125"/>
    </source>
</evidence>
<organism evidence="14 15">
    <name type="scientific">Clupea harengus</name>
    <name type="common">Atlantic herring</name>
    <dbReference type="NCBI Taxonomy" id="7950"/>
    <lineage>
        <taxon>Eukaryota</taxon>
        <taxon>Metazoa</taxon>
        <taxon>Chordata</taxon>
        <taxon>Craniata</taxon>
        <taxon>Vertebrata</taxon>
        <taxon>Euteleostomi</taxon>
        <taxon>Actinopterygii</taxon>
        <taxon>Neopterygii</taxon>
        <taxon>Teleostei</taxon>
        <taxon>Clupei</taxon>
        <taxon>Clupeiformes</taxon>
        <taxon>Clupeoidei</taxon>
        <taxon>Clupeidae</taxon>
        <taxon>Clupea</taxon>
    </lineage>
</organism>
<dbReference type="FunFam" id="2.10.110.10:FF:000009">
    <property type="entry name" value="Paxillin isoform 1"/>
    <property type="match status" value="1"/>
</dbReference>
<evidence type="ECO:0000256" key="4">
    <source>
        <dbReference type="ARBA" id="ARBA00022553"/>
    </source>
</evidence>
<accession>A0A6P3VMF0</accession>
<proteinExistence type="predicted"/>
<dbReference type="RefSeq" id="XP_012676012.2">
    <property type="nucleotide sequence ID" value="XM_012820558.3"/>
</dbReference>
<dbReference type="CDD" id="cd09412">
    <property type="entry name" value="LIM4_Leupaxin"/>
    <property type="match status" value="1"/>
</dbReference>
<dbReference type="InterPro" id="IPR050604">
    <property type="entry name" value="PDZ-LIM_domain"/>
</dbReference>
<feature type="domain" description="LIM zinc-binding" evidence="13">
    <location>
        <begin position="278"/>
        <end position="337"/>
    </location>
</feature>
<dbReference type="InterPro" id="IPR047075">
    <property type="entry name" value="Paxillin_TGFB1I1_LIM_dom1"/>
</dbReference>
<dbReference type="CDD" id="cd09336">
    <property type="entry name" value="LIM1_Paxillin_like"/>
    <property type="match status" value="1"/>
</dbReference>
<keyword evidence="10" id="KW-0206">Cytoskeleton</keyword>
<evidence type="ECO:0000256" key="7">
    <source>
        <dbReference type="ARBA" id="ARBA00022833"/>
    </source>
</evidence>
<evidence type="ECO:0000256" key="3">
    <source>
        <dbReference type="ARBA" id="ARBA00022490"/>
    </source>
</evidence>
<dbReference type="FunFam" id="2.10.110.10:FF:000018">
    <property type="entry name" value="Paxillin isoform 1"/>
    <property type="match status" value="1"/>
</dbReference>
<dbReference type="KEGG" id="char:105894085"/>
<dbReference type="AlphaFoldDB" id="A0A6P3VMF0"/>
<keyword evidence="6" id="KW-0677">Repeat</keyword>
<reference evidence="15" key="1">
    <citation type="submission" date="2025-08" db="UniProtKB">
        <authorList>
            <consortium name="RefSeq"/>
        </authorList>
    </citation>
    <scope>IDENTIFICATION</scope>
</reference>
<evidence type="ECO:0000313" key="15">
    <source>
        <dbReference type="RefSeq" id="XP_012676012.2"/>
    </source>
</evidence>
<dbReference type="PANTHER" id="PTHR24214">
    <property type="entry name" value="PDZ AND LIM DOMAIN PROTEIN ZASP"/>
    <property type="match status" value="1"/>
</dbReference>
<evidence type="ECO:0000256" key="12">
    <source>
        <dbReference type="SAM" id="MobiDB-lite"/>
    </source>
</evidence>
<dbReference type="GO" id="GO:0031941">
    <property type="term" value="C:filamentous actin"/>
    <property type="evidence" value="ECO:0007669"/>
    <property type="project" value="TreeGrafter"/>
</dbReference>
<dbReference type="GeneID" id="105894085"/>
<dbReference type="GO" id="GO:0005925">
    <property type="term" value="C:focal adhesion"/>
    <property type="evidence" value="ECO:0007669"/>
    <property type="project" value="UniProtKB-SubCell"/>
</dbReference>
<dbReference type="GO" id="GO:0003779">
    <property type="term" value="F:actin binding"/>
    <property type="evidence" value="ECO:0007669"/>
    <property type="project" value="TreeGrafter"/>
</dbReference>
<dbReference type="PANTHER" id="PTHR24214:SF62">
    <property type="entry name" value="LEUPAXIN"/>
    <property type="match status" value="1"/>
</dbReference>
<feature type="compositionally biased region" description="Basic and acidic residues" evidence="12">
    <location>
        <begin position="107"/>
        <end position="137"/>
    </location>
</feature>
<evidence type="ECO:0000256" key="10">
    <source>
        <dbReference type="ARBA" id="ARBA00023212"/>
    </source>
</evidence>
<dbReference type="PROSITE" id="PS00478">
    <property type="entry name" value="LIM_DOMAIN_1"/>
    <property type="match status" value="4"/>
</dbReference>
<protein>
    <submittedName>
        <fullName evidence="15">Leupaxin</fullName>
    </submittedName>
</protein>
<dbReference type="GO" id="GO:0005912">
    <property type="term" value="C:adherens junction"/>
    <property type="evidence" value="ECO:0007669"/>
    <property type="project" value="TreeGrafter"/>
</dbReference>
<comment type="subcellular location">
    <subcellularLocation>
        <location evidence="2">Cell junction</location>
        <location evidence="2">Focal adhesion</location>
    </subcellularLocation>
    <subcellularLocation>
        <location evidence="1">Cytoplasm</location>
        <location evidence="1">Cytoskeleton</location>
    </subcellularLocation>
</comment>
<dbReference type="FunFam" id="2.10.110.10:FF:000008">
    <property type="entry name" value="Paxillin isoform 1"/>
    <property type="match status" value="1"/>
</dbReference>
<feature type="region of interest" description="Disordered" evidence="12">
    <location>
        <begin position="93"/>
        <end position="137"/>
    </location>
</feature>
<keyword evidence="4" id="KW-0597">Phosphoprotein</keyword>
<dbReference type="SUPFAM" id="SSF57716">
    <property type="entry name" value="Glucocorticoid receptor-like (DNA-binding domain)"/>
    <property type="match status" value="5"/>
</dbReference>
<feature type="domain" description="LIM zinc-binding" evidence="13">
    <location>
        <begin position="220"/>
        <end position="277"/>
    </location>
</feature>
<dbReference type="GO" id="GO:0030018">
    <property type="term" value="C:Z disc"/>
    <property type="evidence" value="ECO:0007669"/>
    <property type="project" value="TreeGrafter"/>
</dbReference>
<dbReference type="GO" id="GO:0007507">
    <property type="term" value="P:heart development"/>
    <property type="evidence" value="ECO:0007669"/>
    <property type="project" value="TreeGrafter"/>
</dbReference>
<keyword evidence="14" id="KW-1185">Reference proteome</keyword>
<dbReference type="Pfam" id="PF00412">
    <property type="entry name" value="LIM"/>
    <property type="match status" value="4"/>
</dbReference>
<dbReference type="GO" id="GO:0061061">
    <property type="term" value="P:muscle structure development"/>
    <property type="evidence" value="ECO:0007669"/>
    <property type="project" value="TreeGrafter"/>
</dbReference>
<evidence type="ECO:0000259" key="13">
    <source>
        <dbReference type="PROSITE" id="PS50023"/>
    </source>
</evidence>
<dbReference type="PROSITE" id="PS50023">
    <property type="entry name" value="LIM_DOMAIN_2"/>
    <property type="match status" value="4"/>
</dbReference>
<keyword evidence="8" id="KW-0965">Cell junction</keyword>
<dbReference type="CTD" id="9404"/>
<dbReference type="SMART" id="SM00132">
    <property type="entry name" value="LIM"/>
    <property type="match status" value="4"/>
</dbReference>
<name>A0A6P3VMF0_CLUHA</name>
<dbReference type="GO" id="GO:0001725">
    <property type="term" value="C:stress fiber"/>
    <property type="evidence" value="ECO:0007669"/>
    <property type="project" value="TreeGrafter"/>
</dbReference>
<evidence type="ECO:0000256" key="5">
    <source>
        <dbReference type="ARBA" id="ARBA00022723"/>
    </source>
</evidence>